<keyword evidence="6" id="KW-1185">Reference proteome</keyword>
<dbReference type="SMART" id="SM00530">
    <property type="entry name" value="HTH_XRE"/>
    <property type="match status" value="1"/>
</dbReference>
<dbReference type="InterPro" id="IPR010982">
    <property type="entry name" value="Lambda_DNA-bd_dom_sf"/>
</dbReference>
<dbReference type="PANTHER" id="PTHR46797:SF23">
    <property type="entry name" value="HTH-TYPE TRANSCRIPTIONAL REGULATOR SUTR"/>
    <property type="match status" value="1"/>
</dbReference>
<proteinExistence type="predicted"/>
<dbReference type="AlphaFoldDB" id="A0A7X3KRP6"/>
<dbReference type="Pfam" id="PF01381">
    <property type="entry name" value="HTH_3"/>
    <property type="match status" value="1"/>
</dbReference>
<evidence type="ECO:0000256" key="2">
    <source>
        <dbReference type="ARBA" id="ARBA00023125"/>
    </source>
</evidence>
<gene>
    <name evidence="5" type="ORF">GPM19_10220</name>
</gene>
<keyword evidence="2" id="KW-0238">DNA-binding</keyword>
<evidence type="ECO:0000256" key="1">
    <source>
        <dbReference type="ARBA" id="ARBA00023015"/>
    </source>
</evidence>
<dbReference type="GO" id="GO:0003677">
    <property type="term" value="F:DNA binding"/>
    <property type="evidence" value="ECO:0007669"/>
    <property type="project" value="UniProtKB-KW"/>
</dbReference>
<protein>
    <submittedName>
        <fullName evidence="5">Helix-turn-helix domain-containing protein</fullName>
    </submittedName>
</protein>
<dbReference type="Gene3D" id="1.10.260.40">
    <property type="entry name" value="lambda repressor-like DNA-binding domains"/>
    <property type="match status" value="1"/>
</dbReference>
<dbReference type="SUPFAM" id="SSF47413">
    <property type="entry name" value="lambda repressor-like DNA-binding domains"/>
    <property type="match status" value="1"/>
</dbReference>
<dbReference type="RefSeq" id="WP_160418927.1">
    <property type="nucleotide sequence ID" value="NZ_WTKP01000006.1"/>
</dbReference>
<dbReference type="PANTHER" id="PTHR46797">
    <property type="entry name" value="HTH-TYPE TRANSCRIPTIONAL REGULATOR"/>
    <property type="match status" value="1"/>
</dbReference>
<evidence type="ECO:0000313" key="5">
    <source>
        <dbReference type="EMBL" id="MWJ28576.1"/>
    </source>
</evidence>
<keyword evidence="1" id="KW-0805">Transcription regulation</keyword>
<dbReference type="CDD" id="cd00093">
    <property type="entry name" value="HTH_XRE"/>
    <property type="match status" value="1"/>
</dbReference>
<dbReference type="PROSITE" id="PS50943">
    <property type="entry name" value="HTH_CROC1"/>
    <property type="match status" value="1"/>
</dbReference>
<reference evidence="5 6" key="1">
    <citation type="submission" date="2019-12" db="EMBL/GenBank/DDBJ databases">
        <title>Halomonas rutogse sp. nov. isolated from two lakes on Tibetan Plateau.</title>
        <authorList>
            <person name="Gao P."/>
        </authorList>
    </citation>
    <scope>NUCLEOTIDE SEQUENCE [LARGE SCALE GENOMIC DNA]</scope>
    <source>
        <strain evidence="5 6">ZH2S</strain>
    </source>
</reference>
<accession>A0A7X3KRP6</accession>
<keyword evidence="3" id="KW-0804">Transcription</keyword>
<sequence>MEKLSKAVGNRIRQARVQKRINQDELAWRAGLEPAYMGRIERGHANITIEKLYLIAKELECTPHDLLPHPEEVSCFQ</sequence>
<dbReference type="EMBL" id="WTKP01000006">
    <property type="protein sequence ID" value="MWJ28576.1"/>
    <property type="molecule type" value="Genomic_DNA"/>
</dbReference>
<dbReference type="InterPro" id="IPR050807">
    <property type="entry name" value="TransReg_Diox_bact_type"/>
</dbReference>
<evidence type="ECO:0000256" key="3">
    <source>
        <dbReference type="ARBA" id="ARBA00023163"/>
    </source>
</evidence>
<name>A0A7X3KRP6_9GAMM</name>
<feature type="domain" description="HTH cro/C1-type" evidence="4">
    <location>
        <begin position="12"/>
        <end position="66"/>
    </location>
</feature>
<evidence type="ECO:0000313" key="6">
    <source>
        <dbReference type="Proteomes" id="UP000437638"/>
    </source>
</evidence>
<evidence type="ECO:0000259" key="4">
    <source>
        <dbReference type="PROSITE" id="PS50943"/>
    </source>
</evidence>
<organism evidence="5 6">
    <name type="scientific">Vreelandella zhuhanensis</name>
    <dbReference type="NCBI Taxonomy" id="2684210"/>
    <lineage>
        <taxon>Bacteria</taxon>
        <taxon>Pseudomonadati</taxon>
        <taxon>Pseudomonadota</taxon>
        <taxon>Gammaproteobacteria</taxon>
        <taxon>Oceanospirillales</taxon>
        <taxon>Halomonadaceae</taxon>
        <taxon>Vreelandella</taxon>
    </lineage>
</organism>
<dbReference type="GO" id="GO:0003700">
    <property type="term" value="F:DNA-binding transcription factor activity"/>
    <property type="evidence" value="ECO:0007669"/>
    <property type="project" value="TreeGrafter"/>
</dbReference>
<dbReference type="Proteomes" id="UP000437638">
    <property type="component" value="Unassembled WGS sequence"/>
</dbReference>
<dbReference type="GO" id="GO:0005829">
    <property type="term" value="C:cytosol"/>
    <property type="evidence" value="ECO:0007669"/>
    <property type="project" value="TreeGrafter"/>
</dbReference>
<dbReference type="InterPro" id="IPR001387">
    <property type="entry name" value="Cro/C1-type_HTH"/>
</dbReference>
<comment type="caution">
    <text evidence="5">The sequence shown here is derived from an EMBL/GenBank/DDBJ whole genome shotgun (WGS) entry which is preliminary data.</text>
</comment>